<accession>A0A540VJ51</accession>
<organism evidence="1 2">
    <name type="scientific">Litorilinea aerophila</name>
    <dbReference type="NCBI Taxonomy" id="1204385"/>
    <lineage>
        <taxon>Bacteria</taxon>
        <taxon>Bacillati</taxon>
        <taxon>Chloroflexota</taxon>
        <taxon>Caldilineae</taxon>
        <taxon>Caldilineales</taxon>
        <taxon>Caldilineaceae</taxon>
        <taxon>Litorilinea</taxon>
    </lineage>
</organism>
<protein>
    <submittedName>
        <fullName evidence="1">DUF2291 domain-containing protein</fullName>
    </submittedName>
</protein>
<evidence type="ECO:0000313" key="2">
    <source>
        <dbReference type="Proteomes" id="UP000317371"/>
    </source>
</evidence>
<dbReference type="InParanoid" id="A0A540VJ51"/>
<dbReference type="InterPro" id="IPR014582">
    <property type="entry name" value="UCP033535_lipo"/>
</dbReference>
<dbReference type="Gene3D" id="1.10.10.1260">
    <property type="entry name" value="Envelope glycoprotein gp160, DUF2291, helical domain"/>
    <property type="match status" value="1"/>
</dbReference>
<comment type="caution">
    <text evidence="1">The sequence shown here is derived from an EMBL/GenBank/DDBJ whole genome shotgun (WGS) entry which is preliminary data.</text>
</comment>
<keyword evidence="2" id="KW-1185">Reference proteome</keyword>
<proteinExistence type="predicted"/>
<dbReference type="Pfam" id="PF10054">
    <property type="entry name" value="DUF2291"/>
    <property type="match status" value="1"/>
</dbReference>
<name>A0A540VJ51_9CHLR</name>
<dbReference type="AlphaFoldDB" id="A0A540VJ51"/>
<dbReference type="Gene3D" id="2.40.50.420">
    <property type="entry name" value="Envelope glycoprotein gp160, DUF2291, alpha/beta domain"/>
    <property type="match status" value="1"/>
</dbReference>
<dbReference type="OrthoDB" id="156515at2"/>
<sequence length="273" mass="30130">MRCARRLLFRWHSPPHPHVHTHNDNNREIGVMSNIQSSKTGVATRLFCLVGFLWSVVAFSACRPYTVVTFAEATRIAEGEAFDANSFVESRWPEVVSTILERSADLSTVLSAIEVNANGQATKENLQQVASQYGLTTEGQAHVFMVKGQGVVTAVDTESSRGMMEVALQGYEGPLKVKILIGPRLPSDETSVRDAVGFIQFGDFRDQTEFGKVARELNSRIIRDVLGGLDRETLMGKHVTFYGAFTIRTQNIPGDIDVSEIFIVPIQLEVEGA</sequence>
<gene>
    <name evidence="1" type="ORF">FKZ61_05830</name>
</gene>
<dbReference type="EMBL" id="VIGC01000006">
    <property type="protein sequence ID" value="TQE96779.1"/>
    <property type="molecule type" value="Genomic_DNA"/>
</dbReference>
<evidence type="ECO:0000313" key="1">
    <source>
        <dbReference type="EMBL" id="TQE96779.1"/>
    </source>
</evidence>
<dbReference type="SUPFAM" id="SSF141318">
    <property type="entry name" value="TM0957-like"/>
    <property type="match status" value="1"/>
</dbReference>
<dbReference type="Proteomes" id="UP000317371">
    <property type="component" value="Unassembled WGS sequence"/>
</dbReference>
<reference evidence="1 2" key="1">
    <citation type="submission" date="2019-06" db="EMBL/GenBank/DDBJ databases">
        <title>Genome sequence of Litorilinea aerophila BAA-2444.</title>
        <authorList>
            <person name="Maclea K.S."/>
            <person name="Maurais E.G."/>
            <person name="Iannazzi L.C."/>
        </authorList>
    </citation>
    <scope>NUCLEOTIDE SEQUENCE [LARGE SCALE GENOMIC DNA]</scope>
    <source>
        <strain evidence="1 2">ATCC BAA-2444</strain>
    </source>
</reference>
<dbReference type="InterPro" id="IPR036215">
    <property type="entry name" value="TM0957-like_sf"/>
</dbReference>